<organism evidence="1 2">
    <name type="scientific">Ladona fulva</name>
    <name type="common">Scarce chaser dragonfly</name>
    <name type="synonym">Libellula fulva</name>
    <dbReference type="NCBI Taxonomy" id="123851"/>
    <lineage>
        <taxon>Eukaryota</taxon>
        <taxon>Metazoa</taxon>
        <taxon>Ecdysozoa</taxon>
        <taxon>Arthropoda</taxon>
        <taxon>Hexapoda</taxon>
        <taxon>Insecta</taxon>
        <taxon>Pterygota</taxon>
        <taxon>Palaeoptera</taxon>
        <taxon>Odonata</taxon>
        <taxon>Epiprocta</taxon>
        <taxon>Anisoptera</taxon>
        <taxon>Libelluloidea</taxon>
        <taxon>Libellulidae</taxon>
        <taxon>Ladona</taxon>
    </lineage>
</organism>
<protein>
    <submittedName>
        <fullName evidence="1">Uncharacterized protein</fullName>
    </submittedName>
</protein>
<proteinExistence type="predicted"/>
<dbReference type="Proteomes" id="UP000792457">
    <property type="component" value="Unassembled WGS sequence"/>
</dbReference>
<dbReference type="OrthoDB" id="8053018at2759"/>
<keyword evidence="2" id="KW-1185">Reference proteome</keyword>
<evidence type="ECO:0000313" key="2">
    <source>
        <dbReference type="Proteomes" id="UP000792457"/>
    </source>
</evidence>
<gene>
    <name evidence="1" type="ORF">J437_LFUL010950</name>
</gene>
<sequence>MRLKSSSTSASMKQLSLLLFYRPGISTSLSALLTLPSKFAPRSWRMENIYYFQNLYTRPFYHLWTWIDWKSNTKKKFVKARQHLRGTGGGPPSQITLSNVEERLITFLGPSVEKVQKVTWGPSAPRKRKGDILMAGFVDVEERRFRLEEKKADLEERR</sequence>
<reference evidence="1" key="2">
    <citation type="submission" date="2017-10" db="EMBL/GenBank/DDBJ databases">
        <title>Ladona fulva Genome sequencing and assembly.</title>
        <authorList>
            <person name="Murali S."/>
            <person name="Richards S."/>
            <person name="Bandaranaike D."/>
            <person name="Bellair M."/>
            <person name="Blankenburg K."/>
            <person name="Chao H."/>
            <person name="Dinh H."/>
            <person name="Doddapaneni H."/>
            <person name="Dugan-Rocha S."/>
            <person name="Elkadiri S."/>
            <person name="Gnanaolivu R."/>
            <person name="Hernandez B."/>
            <person name="Skinner E."/>
            <person name="Javaid M."/>
            <person name="Lee S."/>
            <person name="Li M."/>
            <person name="Ming W."/>
            <person name="Munidasa M."/>
            <person name="Muniz J."/>
            <person name="Nguyen L."/>
            <person name="Hughes D."/>
            <person name="Osuji N."/>
            <person name="Pu L.-L."/>
            <person name="Puazo M."/>
            <person name="Qu C."/>
            <person name="Quiroz J."/>
            <person name="Raj R."/>
            <person name="Weissenberger G."/>
            <person name="Xin Y."/>
            <person name="Zou X."/>
            <person name="Han Y."/>
            <person name="Worley K."/>
            <person name="Muzny D."/>
            <person name="Gibbs R."/>
        </authorList>
    </citation>
    <scope>NUCLEOTIDE SEQUENCE</scope>
    <source>
        <strain evidence="1">Sampled in the wild</strain>
    </source>
</reference>
<accession>A0A8K0KKU0</accession>
<dbReference type="EMBL" id="KZ308780">
    <property type="protein sequence ID" value="KAG8234103.1"/>
    <property type="molecule type" value="Genomic_DNA"/>
</dbReference>
<reference evidence="1" key="1">
    <citation type="submission" date="2013-04" db="EMBL/GenBank/DDBJ databases">
        <authorList>
            <person name="Qu J."/>
            <person name="Murali S.C."/>
            <person name="Bandaranaike D."/>
            <person name="Bellair M."/>
            <person name="Blankenburg K."/>
            <person name="Chao H."/>
            <person name="Dinh H."/>
            <person name="Doddapaneni H."/>
            <person name="Downs B."/>
            <person name="Dugan-Rocha S."/>
            <person name="Elkadiri S."/>
            <person name="Gnanaolivu R.D."/>
            <person name="Hernandez B."/>
            <person name="Javaid M."/>
            <person name="Jayaseelan J.C."/>
            <person name="Lee S."/>
            <person name="Li M."/>
            <person name="Ming W."/>
            <person name="Munidasa M."/>
            <person name="Muniz J."/>
            <person name="Nguyen L."/>
            <person name="Ongeri F."/>
            <person name="Osuji N."/>
            <person name="Pu L.-L."/>
            <person name="Puazo M."/>
            <person name="Qu C."/>
            <person name="Quiroz J."/>
            <person name="Raj R."/>
            <person name="Weissenberger G."/>
            <person name="Xin Y."/>
            <person name="Zou X."/>
            <person name="Han Y."/>
            <person name="Richards S."/>
            <person name="Worley K."/>
            <person name="Muzny D."/>
            <person name="Gibbs R."/>
        </authorList>
    </citation>
    <scope>NUCLEOTIDE SEQUENCE</scope>
    <source>
        <strain evidence="1">Sampled in the wild</strain>
    </source>
</reference>
<evidence type="ECO:0000313" key="1">
    <source>
        <dbReference type="EMBL" id="KAG8234103.1"/>
    </source>
</evidence>
<comment type="caution">
    <text evidence="1">The sequence shown here is derived from an EMBL/GenBank/DDBJ whole genome shotgun (WGS) entry which is preliminary data.</text>
</comment>
<dbReference type="AlphaFoldDB" id="A0A8K0KKU0"/>
<name>A0A8K0KKU0_LADFU</name>